<dbReference type="GO" id="GO:0000172">
    <property type="term" value="C:ribonuclease MRP complex"/>
    <property type="evidence" value="ECO:0007669"/>
    <property type="project" value="TreeGrafter"/>
</dbReference>
<evidence type="ECO:0000313" key="2">
    <source>
        <dbReference type="EMBL" id="TXT06042.1"/>
    </source>
</evidence>
<dbReference type="Proteomes" id="UP000473826">
    <property type="component" value="Unassembled WGS sequence"/>
</dbReference>
<dbReference type="PANTHER" id="PTHR28272">
    <property type="entry name" value="RIBONUCLEASES P/MRP PROTEIN SUBUNIT POP3"/>
    <property type="match status" value="1"/>
</dbReference>
<dbReference type="GO" id="GO:0005655">
    <property type="term" value="C:nucleolar ribonuclease P complex"/>
    <property type="evidence" value="ECO:0007669"/>
    <property type="project" value="TreeGrafter"/>
</dbReference>
<keyword evidence="3" id="KW-1185">Reference proteome</keyword>
<feature type="region of interest" description="Disordered" evidence="1">
    <location>
        <begin position="397"/>
        <end position="461"/>
    </location>
</feature>
<evidence type="ECO:0000313" key="3">
    <source>
        <dbReference type="Proteomes" id="UP000473826"/>
    </source>
</evidence>
<dbReference type="PANTHER" id="PTHR28272:SF1">
    <property type="entry name" value="RIBONUCLEASES P_MRP PROTEIN SUBUNIT POP3"/>
    <property type="match status" value="1"/>
</dbReference>
<feature type="region of interest" description="Disordered" evidence="1">
    <location>
        <begin position="337"/>
        <end position="377"/>
    </location>
</feature>
<dbReference type="GO" id="GO:0034965">
    <property type="term" value="P:intronic box C/D snoRNA processing"/>
    <property type="evidence" value="ECO:0007669"/>
    <property type="project" value="TreeGrafter"/>
</dbReference>
<dbReference type="AlphaFoldDB" id="A0A7D8YWU5"/>
<dbReference type="OrthoDB" id="20109at2759"/>
<dbReference type="GO" id="GO:0006364">
    <property type="term" value="P:rRNA processing"/>
    <property type="evidence" value="ECO:0007669"/>
    <property type="project" value="InterPro"/>
</dbReference>
<sequence length="461" mass="50008">MPPAATLPGKTIRQQKDVVKPLLMSPLTVGWPNIPNHLQVGVMAALPQLVPSAVADYHTDRARSSRAGKRARREQKRVDEAEAVVAEEAAVLDARRKRKEAKKGGKKAAGPPVPDVLSHFVIGLNETIKSLEHSIDDLRFRIAVLSDVLQHNAPTEEAEATPAPRSAPPSPLAMVLVFNGSVSPQALIDPLPLYAATFNTLLRQHAELAKAYIGAEGPEIRIVPLGSREAEGSALFGLRRVSVFAVRASHPELGVLERLLPPSVLQAPRHAITLPYPTTALKIYGGKLEVGDAEAAQAPKPKPKAPPSDVPTPAIYYAPVHLKGVLTEAPLDANARKQRRLTEVRRKRVESKEKRREANAKLEQKLRADFRAEGRTHPKIGRKERIAIKAGERAAKFAAKQEARDKAAAEKEAGEKGATEQRSKPQKEKRAGEPLVPKAKRAKAEAKAKAVWKVKTAAAAQ</sequence>
<feature type="compositionally biased region" description="Basic and acidic residues" evidence="1">
    <location>
        <begin position="340"/>
        <end position="377"/>
    </location>
</feature>
<organism evidence="2 3">
    <name type="scientific">Vanrija humicola</name>
    <name type="common">Yeast</name>
    <name type="synonym">Cryptococcus humicola</name>
    <dbReference type="NCBI Taxonomy" id="5417"/>
    <lineage>
        <taxon>Eukaryota</taxon>
        <taxon>Fungi</taxon>
        <taxon>Dikarya</taxon>
        <taxon>Basidiomycota</taxon>
        <taxon>Agaricomycotina</taxon>
        <taxon>Tremellomycetes</taxon>
        <taxon>Trichosporonales</taxon>
        <taxon>Trichosporonaceae</taxon>
        <taxon>Vanrija</taxon>
    </lineage>
</organism>
<protein>
    <submittedName>
        <fullName evidence="2">Uncharacterized protein</fullName>
    </submittedName>
</protein>
<dbReference type="GO" id="GO:0008033">
    <property type="term" value="P:tRNA processing"/>
    <property type="evidence" value="ECO:0007669"/>
    <property type="project" value="InterPro"/>
</dbReference>
<accession>A0A7D8YWU5</accession>
<feature type="compositionally biased region" description="Low complexity" evidence="1">
    <location>
        <begin position="449"/>
        <end position="461"/>
    </location>
</feature>
<gene>
    <name evidence="2" type="ORF">VHUM_03515</name>
</gene>
<dbReference type="InterPro" id="IPR013241">
    <property type="entry name" value="RNase_P_Pop3"/>
</dbReference>
<dbReference type="GO" id="GO:0005829">
    <property type="term" value="C:cytosol"/>
    <property type="evidence" value="ECO:0007669"/>
    <property type="project" value="TreeGrafter"/>
</dbReference>
<reference evidence="2 3" key="1">
    <citation type="journal article" date="2019" name="PLoS Genet.">
        <title>Convergent evolution of linked mating-type loci in basidiomycete fungi.</title>
        <authorList>
            <person name="Sun S."/>
            <person name="Coelho M.A."/>
            <person name="Heitman J."/>
            <person name="Nowrousian M."/>
        </authorList>
    </citation>
    <scope>NUCLEOTIDE SEQUENCE [LARGE SCALE GENOMIC DNA]</scope>
    <source>
        <strain evidence="2 3">CBS 4282</strain>
    </source>
</reference>
<proteinExistence type="predicted"/>
<dbReference type="EMBL" id="QKWK01000010">
    <property type="protein sequence ID" value="TXT06042.1"/>
    <property type="molecule type" value="Genomic_DNA"/>
</dbReference>
<dbReference type="GO" id="GO:0000171">
    <property type="term" value="F:ribonuclease MRP activity"/>
    <property type="evidence" value="ECO:0007669"/>
    <property type="project" value="TreeGrafter"/>
</dbReference>
<name>A0A7D8YWU5_VANHU</name>
<dbReference type="GO" id="GO:0004526">
    <property type="term" value="F:ribonuclease P activity"/>
    <property type="evidence" value="ECO:0007669"/>
    <property type="project" value="TreeGrafter"/>
</dbReference>
<comment type="caution">
    <text evidence="2">The sequence shown here is derived from an EMBL/GenBank/DDBJ whole genome shotgun (WGS) entry which is preliminary data.</text>
</comment>
<evidence type="ECO:0000256" key="1">
    <source>
        <dbReference type="SAM" id="MobiDB-lite"/>
    </source>
</evidence>
<feature type="compositionally biased region" description="Basic and acidic residues" evidence="1">
    <location>
        <begin position="397"/>
        <end position="432"/>
    </location>
</feature>